<evidence type="ECO:0000313" key="4">
    <source>
        <dbReference type="Proteomes" id="UP000316093"/>
    </source>
</evidence>
<dbReference type="InterPro" id="IPR018247">
    <property type="entry name" value="EF_Hand_1_Ca_BS"/>
</dbReference>
<feature type="signal peptide" evidence="1">
    <location>
        <begin position="1"/>
        <end position="22"/>
    </location>
</feature>
<dbReference type="GO" id="GO:0005509">
    <property type="term" value="F:calcium ion binding"/>
    <property type="evidence" value="ECO:0007669"/>
    <property type="project" value="InterPro"/>
</dbReference>
<evidence type="ECO:0000313" key="3">
    <source>
        <dbReference type="EMBL" id="QDE40344.1"/>
    </source>
</evidence>
<dbReference type="EMBL" id="CP041046">
    <property type="protein sequence ID" value="QDE40344.1"/>
    <property type="molecule type" value="Genomic_DNA"/>
</dbReference>
<dbReference type="InterPro" id="IPR011992">
    <property type="entry name" value="EF-hand-dom_pair"/>
</dbReference>
<gene>
    <name evidence="3" type="ORF">FIV34_14570</name>
</gene>
<dbReference type="PROSITE" id="PS50222">
    <property type="entry name" value="EF_HAND_2"/>
    <property type="match status" value="1"/>
</dbReference>
<dbReference type="AlphaFoldDB" id="A0A4Y5Z5E8"/>
<dbReference type="InterPro" id="IPR002048">
    <property type="entry name" value="EF_hand_dom"/>
</dbReference>
<feature type="domain" description="EF-hand" evidence="2">
    <location>
        <begin position="71"/>
        <end position="104"/>
    </location>
</feature>
<protein>
    <submittedName>
        <fullName evidence="3">EF-hand domain-containing protein</fullName>
    </submittedName>
</protein>
<evidence type="ECO:0000259" key="2">
    <source>
        <dbReference type="PROSITE" id="PS50222"/>
    </source>
</evidence>
<evidence type="ECO:0000256" key="1">
    <source>
        <dbReference type="SAM" id="SignalP"/>
    </source>
</evidence>
<dbReference type="RefSeq" id="WP_139983956.1">
    <property type="nucleotide sequence ID" value="NZ_CP041046.1"/>
</dbReference>
<proteinExistence type="predicted"/>
<dbReference type="SUPFAM" id="SSF47473">
    <property type="entry name" value="EF-hand"/>
    <property type="match status" value="1"/>
</dbReference>
<accession>A0A4Y5Z5E8</accession>
<dbReference type="Proteomes" id="UP000316093">
    <property type="component" value="Chromosome"/>
</dbReference>
<dbReference type="PROSITE" id="PS00018">
    <property type="entry name" value="EF_HAND_1"/>
    <property type="match status" value="1"/>
</dbReference>
<sequence>MKCTRFIVLSAAGVLFAGSAFAQHTGASWAPPARAQTNSPELRGTDAPAFVDIVKKHPGYLDRSDVPKDDKTLASLRLHFKEADVNGDGHVDEQEYRAYMAKSR</sequence>
<keyword evidence="1" id="KW-0732">Signal</keyword>
<keyword evidence="4" id="KW-1185">Reference proteome</keyword>
<dbReference type="Gene3D" id="1.10.238.10">
    <property type="entry name" value="EF-hand"/>
    <property type="match status" value="1"/>
</dbReference>
<organism evidence="3 4">
    <name type="scientific">Luteibacter pinisoli</name>
    <dbReference type="NCBI Taxonomy" id="2589080"/>
    <lineage>
        <taxon>Bacteria</taxon>
        <taxon>Pseudomonadati</taxon>
        <taxon>Pseudomonadota</taxon>
        <taxon>Gammaproteobacteria</taxon>
        <taxon>Lysobacterales</taxon>
        <taxon>Rhodanobacteraceae</taxon>
        <taxon>Luteibacter</taxon>
    </lineage>
</organism>
<feature type="chain" id="PRO_5021216366" evidence="1">
    <location>
        <begin position="23"/>
        <end position="104"/>
    </location>
</feature>
<reference evidence="3 4" key="1">
    <citation type="submission" date="2019-06" db="EMBL/GenBank/DDBJ databases">
        <title>A complete genome sequence for Luteibacter pinisoli MAH-14.</title>
        <authorList>
            <person name="Baltrus D.A."/>
        </authorList>
    </citation>
    <scope>NUCLEOTIDE SEQUENCE [LARGE SCALE GENOMIC DNA]</scope>
    <source>
        <strain evidence="3 4">MAH-14</strain>
    </source>
</reference>
<dbReference type="KEGG" id="lpy:FIV34_14570"/>
<name>A0A4Y5Z5E8_9GAMM</name>
<dbReference type="OrthoDB" id="5959881at2"/>